<evidence type="ECO:0000256" key="5">
    <source>
        <dbReference type="ARBA" id="ARBA00022908"/>
    </source>
</evidence>
<evidence type="ECO:0000256" key="3">
    <source>
        <dbReference type="ARBA" id="ARBA00022618"/>
    </source>
</evidence>
<comment type="subunit">
    <text evidence="9">Forms a cyclic heterotetrameric complex composed of two molecules of XerC and two molecules of XerD.</text>
</comment>
<dbReference type="InterPro" id="IPR011010">
    <property type="entry name" value="DNA_brk_join_enz"/>
</dbReference>
<dbReference type="InterPro" id="IPR010998">
    <property type="entry name" value="Integrase_recombinase_N"/>
</dbReference>
<dbReference type="Pfam" id="PF00589">
    <property type="entry name" value="Phage_integrase"/>
    <property type="match status" value="1"/>
</dbReference>
<keyword evidence="13" id="KW-1185">Reference proteome</keyword>
<evidence type="ECO:0000313" key="12">
    <source>
        <dbReference type="EMBL" id="GAA3959395.1"/>
    </source>
</evidence>
<dbReference type="HAMAP" id="MF_01808">
    <property type="entry name" value="Recomb_XerC_XerD"/>
    <property type="match status" value="1"/>
</dbReference>
<feature type="domain" description="Core-binding (CB)" evidence="11">
    <location>
        <begin position="1"/>
        <end position="84"/>
    </location>
</feature>
<dbReference type="InterPro" id="IPR044068">
    <property type="entry name" value="CB"/>
</dbReference>
<dbReference type="InterPro" id="IPR004107">
    <property type="entry name" value="Integrase_SAM-like_N"/>
</dbReference>
<dbReference type="Gene3D" id="1.10.150.130">
    <property type="match status" value="1"/>
</dbReference>
<dbReference type="SUPFAM" id="SSF56349">
    <property type="entry name" value="DNA breaking-rejoining enzymes"/>
    <property type="match status" value="1"/>
</dbReference>
<evidence type="ECO:0000313" key="13">
    <source>
        <dbReference type="Proteomes" id="UP001418444"/>
    </source>
</evidence>
<feature type="domain" description="Tyr recombinase" evidence="10">
    <location>
        <begin position="105"/>
        <end position="285"/>
    </location>
</feature>
<evidence type="ECO:0000259" key="10">
    <source>
        <dbReference type="PROSITE" id="PS51898"/>
    </source>
</evidence>
<proteinExistence type="inferred from homology"/>
<dbReference type="EMBL" id="BAAAZW010000005">
    <property type="protein sequence ID" value="GAA3959395.1"/>
    <property type="molecule type" value="Genomic_DNA"/>
</dbReference>
<dbReference type="Gene3D" id="1.10.443.10">
    <property type="entry name" value="Intergrase catalytic core"/>
    <property type="match status" value="1"/>
</dbReference>
<accession>A0ABP7P5C1</accession>
<comment type="caution">
    <text evidence="12">The sequence shown here is derived from an EMBL/GenBank/DDBJ whole genome shotgun (WGS) entry which is preliminary data.</text>
</comment>
<dbReference type="Pfam" id="PF02899">
    <property type="entry name" value="Phage_int_SAM_1"/>
    <property type="match status" value="1"/>
</dbReference>
<dbReference type="InterPro" id="IPR002104">
    <property type="entry name" value="Integrase_catalytic"/>
</dbReference>
<sequence length="291" mass="31158">MAEVLERFAEYLRFEKGCSEHTVRAYTGDVRGLITFAGTRGTEVADIDLSLLRAWLAEQTRRGAARTTVARQVSSAKTFGAWAVREQVMATDPAARLQAPKAHRVLPGVLDPGQAARAAEVAGDEPVDLRDALIVELLYSCGIRVGELCGLDLADVDADRRVLRVIGKGDKQRAVPYGAPAARAVADWLARGRPALATAASGEALLLGVRGGRLDQRMARTVVHRATAAQGTDVGPHGLRHSAATHLLEGGADLRVVQELLGHSSLATTQLYTHVSVERLRAVHDQAHPRA</sequence>
<gene>
    <name evidence="9" type="primary">xerC</name>
    <name evidence="12" type="ORF">GCM10022231_18930</name>
</gene>
<dbReference type="PROSITE" id="PS51900">
    <property type="entry name" value="CB"/>
    <property type="match status" value="1"/>
</dbReference>
<dbReference type="InterPro" id="IPR050090">
    <property type="entry name" value="Tyrosine_recombinase_XerCD"/>
</dbReference>
<organism evidence="12 13">
    <name type="scientific">Gordonia caeni</name>
    <dbReference type="NCBI Taxonomy" id="1007097"/>
    <lineage>
        <taxon>Bacteria</taxon>
        <taxon>Bacillati</taxon>
        <taxon>Actinomycetota</taxon>
        <taxon>Actinomycetes</taxon>
        <taxon>Mycobacteriales</taxon>
        <taxon>Gordoniaceae</taxon>
        <taxon>Gordonia</taxon>
    </lineage>
</organism>
<evidence type="ECO:0000256" key="2">
    <source>
        <dbReference type="ARBA" id="ARBA00022490"/>
    </source>
</evidence>
<dbReference type="Proteomes" id="UP001418444">
    <property type="component" value="Unassembled WGS sequence"/>
</dbReference>
<evidence type="ECO:0000256" key="1">
    <source>
        <dbReference type="ARBA" id="ARBA00004496"/>
    </source>
</evidence>
<keyword evidence="3 9" id="KW-0132">Cell division</keyword>
<protein>
    <recommendedName>
        <fullName evidence="9">Tyrosine recombinase XerC</fullName>
    </recommendedName>
</protein>
<evidence type="ECO:0000256" key="9">
    <source>
        <dbReference type="HAMAP-Rule" id="MF_01808"/>
    </source>
</evidence>
<dbReference type="InterPro" id="IPR013762">
    <property type="entry name" value="Integrase-like_cat_sf"/>
</dbReference>
<dbReference type="NCBIfam" id="NF001399">
    <property type="entry name" value="PRK00283.1"/>
    <property type="match status" value="1"/>
</dbReference>
<evidence type="ECO:0000256" key="4">
    <source>
        <dbReference type="ARBA" id="ARBA00022829"/>
    </source>
</evidence>
<name>A0ABP7P5C1_9ACTN</name>
<evidence type="ECO:0000256" key="7">
    <source>
        <dbReference type="ARBA" id="ARBA00023172"/>
    </source>
</evidence>
<feature type="active site" evidence="9">
    <location>
        <position position="240"/>
    </location>
</feature>
<keyword evidence="4 9" id="KW-0159">Chromosome partition</keyword>
<dbReference type="RefSeq" id="WP_344783025.1">
    <property type="nucleotide sequence ID" value="NZ_BAAAZW010000005.1"/>
</dbReference>
<keyword evidence="8 9" id="KW-0131">Cell cycle</keyword>
<keyword evidence="7 9" id="KW-0233">DNA recombination</keyword>
<dbReference type="PANTHER" id="PTHR30349">
    <property type="entry name" value="PHAGE INTEGRASE-RELATED"/>
    <property type="match status" value="1"/>
</dbReference>
<evidence type="ECO:0000259" key="11">
    <source>
        <dbReference type="PROSITE" id="PS51900"/>
    </source>
</evidence>
<comment type="similarity">
    <text evidence="9">Belongs to the 'phage' integrase family. XerC subfamily.</text>
</comment>
<evidence type="ECO:0000256" key="8">
    <source>
        <dbReference type="ARBA" id="ARBA00023306"/>
    </source>
</evidence>
<feature type="active site" evidence="9">
    <location>
        <position position="144"/>
    </location>
</feature>
<comment type="function">
    <text evidence="9">Site-specific tyrosine recombinase, which acts by catalyzing the cutting and rejoining of the recombining DNA molecules. The XerC-XerD complex is essential to convert dimers of the bacterial chromosome into monomers to permit their segregation at cell division. It also contributes to the segregational stability of plasmids.</text>
</comment>
<dbReference type="PROSITE" id="PS51898">
    <property type="entry name" value="TYR_RECOMBINASE"/>
    <property type="match status" value="1"/>
</dbReference>
<feature type="active site" evidence="9">
    <location>
        <position position="263"/>
    </location>
</feature>
<evidence type="ECO:0000256" key="6">
    <source>
        <dbReference type="ARBA" id="ARBA00023125"/>
    </source>
</evidence>
<keyword evidence="2 9" id="KW-0963">Cytoplasm</keyword>
<feature type="active site" evidence="9">
    <location>
        <position position="237"/>
    </location>
</feature>
<dbReference type="CDD" id="cd00798">
    <property type="entry name" value="INT_XerDC_C"/>
    <property type="match status" value="1"/>
</dbReference>
<reference evidence="13" key="1">
    <citation type="journal article" date="2019" name="Int. J. Syst. Evol. Microbiol.">
        <title>The Global Catalogue of Microorganisms (GCM) 10K type strain sequencing project: providing services to taxonomists for standard genome sequencing and annotation.</title>
        <authorList>
            <consortium name="The Broad Institute Genomics Platform"/>
            <consortium name="The Broad Institute Genome Sequencing Center for Infectious Disease"/>
            <person name="Wu L."/>
            <person name="Ma J."/>
        </authorList>
    </citation>
    <scope>NUCLEOTIDE SEQUENCE [LARGE SCALE GENOMIC DNA]</scope>
    <source>
        <strain evidence="13">JCM 16923</strain>
    </source>
</reference>
<keyword evidence="6 9" id="KW-0238">DNA-binding</keyword>
<dbReference type="PANTHER" id="PTHR30349:SF77">
    <property type="entry name" value="TYROSINE RECOMBINASE XERC"/>
    <property type="match status" value="1"/>
</dbReference>
<dbReference type="InterPro" id="IPR023009">
    <property type="entry name" value="Tyrosine_recombinase_XerC/XerD"/>
</dbReference>
<comment type="subcellular location">
    <subcellularLocation>
        <location evidence="1 9">Cytoplasm</location>
    </subcellularLocation>
</comment>
<feature type="active site" description="O-(3'-phospho-DNA)-tyrosine intermediate" evidence="9">
    <location>
        <position position="272"/>
    </location>
</feature>
<keyword evidence="5 9" id="KW-0229">DNA integration</keyword>
<feature type="active site" evidence="9">
    <location>
        <position position="168"/>
    </location>
</feature>